<organism evidence="1 2">
    <name type="scientific">Leptospira inadai serovar Lyme str. 10</name>
    <dbReference type="NCBI Taxonomy" id="1049790"/>
    <lineage>
        <taxon>Bacteria</taxon>
        <taxon>Pseudomonadati</taxon>
        <taxon>Spirochaetota</taxon>
        <taxon>Spirochaetia</taxon>
        <taxon>Leptospirales</taxon>
        <taxon>Leptospiraceae</taxon>
        <taxon>Leptospira</taxon>
    </lineage>
</organism>
<gene>
    <name evidence="1" type="ORF">LEP1GSC047_1052</name>
</gene>
<dbReference type="AlphaFoldDB" id="V6HAH8"/>
<proteinExistence type="predicted"/>
<reference evidence="1 2" key="1">
    <citation type="submission" date="2013-05" db="EMBL/GenBank/DDBJ databases">
        <authorList>
            <person name="Harkins D.M."/>
            <person name="Durkin A.S."/>
            <person name="Brinkac L.M."/>
            <person name="Haft D.H."/>
            <person name="Selengut J.D."/>
            <person name="Sanka R."/>
            <person name="DePew J."/>
            <person name="Purushe J."/>
            <person name="Hartskeerl R.A."/>
            <person name="Ahmed A."/>
            <person name="van der Linden H."/>
            <person name="Goris M.G.A."/>
            <person name="Vinetz J.M."/>
            <person name="Sutton G.G."/>
            <person name="Nierman W.C."/>
            <person name="Fouts D.E."/>
        </authorList>
    </citation>
    <scope>NUCLEOTIDE SEQUENCE [LARGE SCALE GENOMIC DNA]</scope>
    <source>
        <strain evidence="1 2">10</strain>
    </source>
</reference>
<dbReference type="EMBL" id="AHMM02000025">
    <property type="protein sequence ID" value="EQA35388.1"/>
    <property type="molecule type" value="Genomic_DNA"/>
</dbReference>
<accession>V6HAH8</accession>
<protein>
    <submittedName>
        <fullName evidence="1">Uncharacterized protein</fullName>
    </submittedName>
</protein>
<evidence type="ECO:0000313" key="1">
    <source>
        <dbReference type="EMBL" id="EQA35388.1"/>
    </source>
</evidence>
<dbReference type="Proteomes" id="UP000018719">
    <property type="component" value="Unassembled WGS sequence"/>
</dbReference>
<evidence type="ECO:0000313" key="2">
    <source>
        <dbReference type="Proteomes" id="UP000018719"/>
    </source>
</evidence>
<sequence length="56" mass="6545">MYRIFLGIFLKKANHGFEIDKLLGRSGLTILDSVKRYEERTIMVLGLRGNFTRLSR</sequence>
<name>V6HAH8_9LEPT</name>
<comment type="caution">
    <text evidence="1">The sequence shown here is derived from an EMBL/GenBank/DDBJ whole genome shotgun (WGS) entry which is preliminary data.</text>
</comment>